<gene>
    <name evidence="1" type="ORF">CHLRE_17g737376v5</name>
</gene>
<dbReference type="PaxDb" id="3055-EDO98482"/>
<evidence type="ECO:0000313" key="1">
    <source>
        <dbReference type="EMBL" id="PNW70884.1"/>
    </source>
</evidence>
<dbReference type="InParanoid" id="A0A2K3CRH7"/>
<protein>
    <submittedName>
        <fullName evidence="1">Uncharacterized protein</fullName>
    </submittedName>
</protein>
<dbReference type="Gramene" id="PNW70884">
    <property type="protein sequence ID" value="PNW70884"/>
    <property type="gene ID" value="CHLRE_17g737376v5"/>
</dbReference>
<name>A0A2K3CRH7_CHLRE</name>
<dbReference type="KEGG" id="cre:CHLRE_17g737376v5"/>
<dbReference type="Proteomes" id="UP000006906">
    <property type="component" value="Chromosome 17"/>
</dbReference>
<organism evidence="1 2">
    <name type="scientific">Chlamydomonas reinhardtii</name>
    <name type="common">Chlamydomonas smithii</name>
    <dbReference type="NCBI Taxonomy" id="3055"/>
    <lineage>
        <taxon>Eukaryota</taxon>
        <taxon>Viridiplantae</taxon>
        <taxon>Chlorophyta</taxon>
        <taxon>core chlorophytes</taxon>
        <taxon>Chlorophyceae</taxon>
        <taxon>CS clade</taxon>
        <taxon>Chlamydomonadales</taxon>
        <taxon>Chlamydomonadaceae</taxon>
        <taxon>Chlamydomonas</taxon>
    </lineage>
</organism>
<accession>A0A2K3CRH7</accession>
<evidence type="ECO:0000313" key="2">
    <source>
        <dbReference type="Proteomes" id="UP000006906"/>
    </source>
</evidence>
<dbReference type="RefSeq" id="XP_042915034.1">
    <property type="nucleotide sequence ID" value="XM_043072575.1"/>
</dbReference>
<dbReference type="GeneID" id="5725171"/>
<keyword evidence="2" id="KW-1185">Reference proteome</keyword>
<proteinExistence type="predicted"/>
<dbReference type="ExpressionAtlas" id="A0A2K3CRH7">
    <property type="expression patterns" value="baseline"/>
</dbReference>
<reference evidence="1 2" key="1">
    <citation type="journal article" date="2007" name="Science">
        <title>The Chlamydomonas genome reveals the evolution of key animal and plant functions.</title>
        <authorList>
            <person name="Merchant S.S."/>
            <person name="Prochnik S.E."/>
            <person name="Vallon O."/>
            <person name="Harris E.H."/>
            <person name="Karpowicz S.J."/>
            <person name="Witman G.B."/>
            <person name="Terry A."/>
            <person name="Salamov A."/>
            <person name="Fritz-Laylin L.K."/>
            <person name="Marechal-Drouard L."/>
            <person name="Marshall W.F."/>
            <person name="Qu L.H."/>
            <person name="Nelson D.R."/>
            <person name="Sanderfoot A.A."/>
            <person name="Spalding M.H."/>
            <person name="Kapitonov V.V."/>
            <person name="Ren Q."/>
            <person name="Ferris P."/>
            <person name="Lindquist E."/>
            <person name="Shapiro H."/>
            <person name="Lucas S.M."/>
            <person name="Grimwood J."/>
            <person name="Schmutz J."/>
            <person name="Cardol P."/>
            <person name="Cerutti H."/>
            <person name="Chanfreau G."/>
            <person name="Chen C.L."/>
            <person name="Cognat V."/>
            <person name="Croft M.T."/>
            <person name="Dent R."/>
            <person name="Dutcher S."/>
            <person name="Fernandez E."/>
            <person name="Fukuzawa H."/>
            <person name="Gonzalez-Ballester D."/>
            <person name="Gonzalez-Halphen D."/>
            <person name="Hallmann A."/>
            <person name="Hanikenne M."/>
            <person name="Hippler M."/>
            <person name="Inwood W."/>
            <person name="Jabbari K."/>
            <person name="Kalanon M."/>
            <person name="Kuras R."/>
            <person name="Lefebvre P.A."/>
            <person name="Lemaire S.D."/>
            <person name="Lobanov A.V."/>
            <person name="Lohr M."/>
            <person name="Manuell A."/>
            <person name="Meier I."/>
            <person name="Mets L."/>
            <person name="Mittag M."/>
            <person name="Mittelmeier T."/>
            <person name="Moroney J.V."/>
            <person name="Moseley J."/>
            <person name="Napoli C."/>
            <person name="Nedelcu A.M."/>
            <person name="Niyogi K."/>
            <person name="Novoselov S.V."/>
            <person name="Paulsen I.T."/>
            <person name="Pazour G."/>
            <person name="Purton S."/>
            <person name="Ral J.P."/>
            <person name="Riano-Pachon D.M."/>
            <person name="Riekhof W."/>
            <person name="Rymarquis L."/>
            <person name="Schroda M."/>
            <person name="Stern D."/>
            <person name="Umen J."/>
            <person name="Willows R."/>
            <person name="Wilson N."/>
            <person name="Zimmer S.L."/>
            <person name="Allmer J."/>
            <person name="Balk J."/>
            <person name="Bisova K."/>
            <person name="Chen C.J."/>
            <person name="Elias M."/>
            <person name="Gendler K."/>
            <person name="Hauser C."/>
            <person name="Lamb M.R."/>
            <person name="Ledford H."/>
            <person name="Long J.C."/>
            <person name="Minagawa J."/>
            <person name="Page M.D."/>
            <person name="Pan J."/>
            <person name="Pootakham W."/>
            <person name="Roje S."/>
            <person name="Rose A."/>
            <person name="Stahlberg E."/>
            <person name="Terauchi A.M."/>
            <person name="Yang P."/>
            <person name="Ball S."/>
            <person name="Bowler C."/>
            <person name="Dieckmann C.L."/>
            <person name="Gladyshev V.N."/>
            <person name="Green P."/>
            <person name="Jorgensen R."/>
            <person name="Mayfield S."/>
            <person name="Mueller-Roeber B."/>
            <person name="Rajamani S."/>
            <person name="Sayre R.T."/>
            <person name="Brokstein P."/>
            <person name="Dubchak I."/>
            <person name="Goodstein D."/>
            <person name="Hornick L."/>
            <person name="Huang Y.W."/>
            <person name="Jhaveri J."/>
            <person name="Luo Y."/>
            <person name="Martinez D."/>
            <person name="Ngau W.C."/>
            <person name="Otillar B."/>
            <person name="Poliakov A."/>
            <person name="Porter A."/>
            <person name="Szajkowski L."/>
            <person name="Werner G."/>
            <person name="Zhou K."/>
            <person name="Grigoriev I.V."/>
            <person name="Rokhsar D.S."/>
            <person name="Grossman A.R."/>
        </authorList>
    </citation>
    <scope>NUCLEOTIDE SEQUENCE [LARGE SCALE GENOMIC DNA]</scope>
    <source>
        <strain evidence="2">CC-503</strain>
    </source>
</reference>
<dbReference type="AlphaFoldDB" id="A0A2K3CRH7"/>
<sequence length="95" mass="9973">MVGMTFLGLQRTACFGGRELSASFVATHIAEAACPVSCPAASNQKCGGNANATGIPVSAYRASYPPRRRHRPPRCPRVVPATIACRQQASDASVQ</sequence>
<dbReference type="EMBL" id="CM008978">
    <property type="protein sequence ID" value="PNW70884.1"/>
    <property type="molecule type" value="Genomic_DNA"/>
</dbReference>